<keyword evidence="2" id="KW-0472">Membrane</keyword>
<evidence type="ECO:0000259" key="3">
    <source>
        <dbReference type="Pfam" id="PF19087"/>
    </source>
</evidence>
<sequence length="609" mass="68924">MLDKQSVRLLINFIGTMSLTLIMLTIPQSTTQAATTNSDTTLTDQEFERQITADVDPDRPIREVLPDPVIASHFVDSYNYYVYSPAGQEVTLDSNYQAAMVRAGDVLLYMNIPEKVHDWTGVKLIARDVAIISNQGDGFDRKALIYYQQFETGSSINFSNCGITQSTFEGFLDYMREHHITRIQGNFEYNHISDFSRLSNIVVNYNNYPEGYGFYGFFGAGQTNGHITYEGPGAPIKVVGNTATVAVDDFQRMMTLGSPTSTIPVDWQDSDNPVNHTYWAMDSDLARQMYDPISYGTALKKEELNHTFPGESPDLSEAESMSSWHQSDFDRFARNYMAYAGRYLVTNTGWRKVNVPPSVASSKMYLRSLADRFHFKLPDMVKNYPDRLTLTNIGSDQQSITIKGDYRNGGSIVTAFNTAVDVPLVHESSPAVSSTETSRPVTPSKPDNVTKPSYVVRKGQAVSGIQKLGLYRQATFTAKNRRVFYPRQSRERRPQFVVTGYAASRGGRPRYRVRDVNHHSRTAGLTGYITTQPQYVTNTYYKQNPRRIRVINAQGVNAYRRIKLTGKMRHYKRGAVLKVKRLESYHLTTRLVLTNGQYVTANKTLVMKR</sequence>
<evidence type="ECO:0000313" key="4">
    <source>
        <dbReference type="EMBL" id="PBQ24702.1"/>
    </source>
</evidence>
<feature type="region of interest" description="Disordered" evidence="1">
    <location>
        <begin position="428"/>
        <end position="451"/>
    </location>
</feature>
<dbReference type="Pfam" id="PF19087">
    <property type="entry name" value="DUF5776"/>
    <property type="match status" value="1"/>
</dbReference>
<dbReference type="InterPro" id="IPR044081">
    <property type="entry name" value="DUF5776"/>
</dbReference>
<protein>
    <recommendedName>
        <fullName evidence="3">DUF5776 domain-containing protein</fullName>
    </recommendedName>
</protein>
<feature type="compositionally biased region" description="Polar residues" evidence="1">
    <location>
        <begin position="430"/>
        <end position="451"/>
    </location>
</feature>
<accession>A0A2A3U099</accession>
<evidence type="ECO:0000256" key="2">
    <source>
        <dbReference type="SAM" id="Phobius"/>
    </source>
</evidence>
<gene>
    <name evidence="4" type="ORF">CNR29_11990</name>
</gene>
<feature type="domain" description="DUF5776" evidence="3">
    <location>
        <begin position="540"/>
        <end position="606"/>
    </location>
</feature>
<name>A0A2A3U099_LEVBR</name>
<organism evidence="4 5">
    <name type="scientific">Levilactobacillus brevis</name>
    <name type="common">Lactobacillus brevis</name>
    <dbReference type="NCBI Taxonomy" id="1580"/>
    <lineage>
        <taxon>Bacteria</taxon>
        <taxon>Bacillati</taxon>
        <taxon>Bacillota</taxon>
        <taxon>Bacilli</taxon>
        <taxon>Lactobacillales</taxon>
        <taxon>Lactobacillaceae</taxon>
        <taxon>Levilactobacillus</taxon>
    </lineage>
</organism>
<evidence type="ECO:0000313" key="5">
    <source>
        <dbReference type="Proteomes" id="UP000217918"/>
    </source>
</evidence>
<keyword evidence="2" id="KW-0812">Transmembrane</keyword>
<dbReference type="EMBL" id="NVYO01000001">
    <property type="protein sequence ID" value="PBQ24702.1"/>
    <property type="molecule type" value="Genomic_DNA"/>
</dbReference>
<feature type="transmembrane region" description="Helical" evidence="2">
    <location>
        <begin position="7"/>
        <end position="26"/>
    </location>
</feature>
<reference evidence="4 5" key="1">
    <citation type="submission" date="2017-09" db="EMBL/GenBank/DDBJ databases">
        <title>Genome sequence of Lactobacillus brevis D7.</title>
        <authorList>
            <person name="Kwon M.-S."/>
            <person name="Lim S.K."/>
            <person name="Choi H.-J."/>
        </authorList>
    </citation>
    <scope>NUCLEOTIDE SEQUENCE [LARGE SCALE GENOMIC DNA]</scope>
    <source>
        <strain evidence="4 5">D7</strain>
    </source>
</reference>
<dbReference type="AlphaFoldDB" id="A0A2A3U099"/>
<proteinExistence type="predicted"/>
<evidence type="ECO:0000256" key="1">
    <source>
        <dbReference type="SAM" id="MobiDB-lite"/>
    </source>
</evidence>
<dbReference type="Proteomes" id="UP000217918">
    <property type="component" value="Unassembled WGS sequence"/>
</dbReference>
<comment type="caution">
    <text evidence="4">The sequence shown here is derived from an EMBL/GenBank/DDBJ whole genome shotgun (WGS) entry which is preliminary data.</text>
</comment>
<keyword evidence="2" id="KW-1133">Transmembrane helix</keyword>